<evidence type="ECO:0000259" key="3">
    <source>
        <dbReference type="SMART" id="SM00563"/>
    </source>
</evidence>
<reference evidence="5" key="1">
    <citation type="submission" date="2017-09" db="EMBL/GenBank/DDBJ databases">
        <title>Depth-based differentiation of microbial function through sediment-hosted aquifers and enrichment of novel symbionts in the deep terrestrial subsurface.</title>
        <authorList>
            <person name="Probst A.J."/>
            <person name="Ladd B."/>
            <person name="Jarett J.K."/>
            <person name="Geller-Mcgrath D.E."/>
            <person name="Sieber C.M.K."/>
            <person name="Emerson J.B."/>
            <person name="Anantharaman K."/>
            <person name="Thomas B.C."/>
            <person name="Malmstrom R."/>
            <person name="Stieglmeier M."/>
            <person name="Klingl A."/>
            <person name="Woyke T."/>
            <person name="Ryan C.M."/>
            <person name="Banfield J.F."/>
        </authorList>
    </citation>
    <scope>NUCLEOTIDE SEQUENCE [LARGE SCALE GENOMIC DNA]</scope>
</reference>
<name>A0A2M7E949_9BACT</name>
<comment type="caution">
    <text evidence="4">The sequence shown here is derived from an EMBL/GenBank/DDBJ whole genome shotgun (WGS) entry which is preliminary data.</text>
</comment>
<dbReference type="SUPFAM" id="SSF69593">
    <property type="entry name" value="Glycerol-3-phosphate (1)-acyltransferase"/>
    <property type="match status" value="1"/>
</dbReference>
<dbReference type="InterPro" id="IPR002123">
    <property type="entry name" value="Plipid/glycerol_acylTrfase"/>
</dbReference>
<dbReference type="Pfam" id="PF01553">
    <property type="entry name" value="Acyltransferase"/>
    <property type="match status" value="1"/>
</dbReference>
<dbReference type="PANTHER" id="PTHR10434:SF40">
    <property type="entry name" value="1-ACYL-SN-GLYCEROL-3-PHOSPHATE ACYLTRANSFERASE"/>
    <property type="match status" value="1"/>
</dbReference>
<dbReference type="AlphaFoldDB" id="A0A2M7E949"/>
<protein>
    <submittedName>
        <fullName evidence="4">1-acyl-sn-glycerol-3-phosphate acyltransferase</fullName>
    </submittedName>
</protein>
<dbReference type="SMART" id="SM00563">
    <property type="entry name" value="PlsC"/>
    <property type="match status" value="1"/>
</dbReference>
<dbReference type="GO" id="GO:0003841">
    <property type="term" value="F:1-acylglycerol-3-phosphate O-acyltransferase activity"/>
    <property type="evidence" value="ECO:0007669"/>
    <property type="project" value="TreeGrafter"/>
</dbReference>
<evidence type="ECO:0000256" key="1">
    <source>
        <dbReference type="ARBA" id="ARBA00022679"/>
    </source>
</evidence>
<gene>
    <name evidence="4" type="ORF">COS11_03070</name>
</gene>
<keyword evidence="1 4" id="KW-0808">Transferase</keyword>
<evidence type="ECO:0000256" key="2">
    <source>
        <dbReference type="ARBA" id="ARBA00023315"/>
    </source>
</evidence>
<sequence length="192" mass="21462">MFYTLAKFLGFLIFKLLFRFGVTGRENIPKTGGFLIAANHLSFLDPPLLALASPRKVFYAAKKGVEHALPHFILKRLGAFRIEKGIRTAMQLLKMGKPIVIFPEGARSSDGSLNKPYSGIGFLAIKAKVPAIPTLIKGTEKALPKKGKMIRPRKVEVIFGQPLFPQYSEKKNGYQEMSEEVMRRIQVLKGDD</sequence>
<evidence type="ECO:0000313" key="5">
    <source>
        <dbReference type="Proteomes" id="UP000228886"/>
    </source>
</evidence>
<proteinExistence type="predicted"/>
<dbReference type="PANTHER" id="PTHR10434">
    <property type="entry name" value="1-ACYL-SN-GLYCEROL-3-PHOSPHATE ACYLTRANSFERASE"/>
    <property type="match status" value="1"/>
</dbReference>
<dbReference type="CDD" id="cd07989">
    <property type="entry name" value="LPLAT_AGPAT-like"/>
    <property type="match status" value="1"/>
</dbReference>
<keyword evidence="2 4" id="KW-0012">Acyltransferase</keyword>
<dbReference type="Proteomes" id="UP000228886">
    <property type="component" value="Unassembled WGS sequence"/>
</dbReference>
<organism evidence="4 5">
    <name type="scientific">bacterium (Candidatus Ratteibacteria) CG01_land_8_20_14_3_00_40_19</name>
    <dbReference type="NCBI Taxonomy" id="2014290"/>
    <lineage>
        <taxon>Bacteria</taxon>
        <taxon>Candidatus Ratteibacteria</taxon>
    </lineage>
</organism>
<dbReference type="GO" id="GO:0006654">
    <property type="term" value="P:phosphatidic acid biosynthetic process"/>
    <property type="evidence" value="ECO:0007669"/>
    <property type="project" value="TreeGrafter"/>
</dbReference>
<evidence type="ECO:0000313" key="4">
    <source>
        <dbReference type="EMBL" id="PIV64270.1"/>
    </source>
</evidence>
<feature type="domain" description="Phospholipid/glycerol acyltransferase" evidence="3">
    <location>
        <begin position="34"/>
        <end position="139"/>
    </location>
</feature>
<dbReference type="EMBL" id="PETL01000149">
    <property type="protein sequence ID" value="PIV64270.1"/>
    <property type="molecule type" value="Genomic_DNA"/>
</dbReference>
<accession>A0A2M7E949</accession>